<organism evidence="2 3">
    <name type="scientific">Photorhabdus aegyptia</name>
    <dbReference type="NCBI Taxonomy" id="2805098"/>
    <lineage>
        <taxon>Bacteria</taxon>
        <taxon>Pseudomonadati</taxon>
        <taxon>Pseudomonadota</taxon>
        <taxon>Gammaproteobacteria</taxon>
        <taxon>Enterobacterales</taxon>
        <taxon>Morganellaceae</taxon>
        <taxon>Photorhabdus</taxon>
    </lineage>
</organism>
<accession>A0A022PI63</accession>
<evidence type="ECO:0000313" key="3">
    <source>
        <dbReference type="Proteomes" id="UP000023464"/>
    </source>
</evidence>
<dbReference type="EMBL" id="JFGV01000054">
    <property type="protein sequence ID" value="EYU14200.1"/>
    <property type="molecule type" value="Genomic_DNA"/>
</dbReference>
<dbReference type="InterPro" id="IPR048494">
    <property type="entry name" value="Dit-like_N"/>
</dbReference>
<proteinExistence type="predicted"/>
<reference evidence="2 3" key="1">
    <citation type="submission" date="2014-03" db="EMBL/GenBank/DDBJ databases">
        <title>Draft Genome of Photorhabdus luminescens BA1, an Egyptian Isolate.</title>
        <authorList>
            <person name="Ghazal S."/>
            <person name="Hurst S.G.IV."/>
            <person name="Morris K."/>
            <person name="Thomas K."/>
            <person name="Tisa L.S."/>
        </authorList>
    </citation>
    <scope>NUCLEOTIDE SEQUENCE [LARGE SCALE GENOMIC DNA]</scope>
    <source>
        <strain evidence="2 3">BA1</strain>
    </source>
</reference>
<gene>
    <name evidence="2" type="ORF">BA1DRAFT_03264</name>
</gene>
<dbReference type="PATRIC" id="fig|1393736.3.peg.3333"/>
<sequence length="201" mass="22076">MDILSVMFSQQKRKIGVIVPSVVISETHTDVSNITDHPVQQGVTFSDHAYDNPSEVRMDLGFAGGGSLLDIIDTTKVFDISTGLSLGTSPRDIYQQLLDLRASHKPFDVVTGKRLYKNMLIKDISVTTDKTSENVLSVVLNLREIVIVETSPNKAAPAENMKNPEDTAPVVNMGAKVTVKPSMPKIILDFIIERGKKWLGL</sequence>
<comment type="caution">
    <text evidence="2">The sequence shown here is derived from an EMBL/GenBank/DDBJ whole genome shotgun (WGS) entry which is preliminary data.</text>
</comment>
<name>A0A022PI63_9GAMM</name>
<feature type="domain" description="Dit-like phage tail protein N-terminal" evidence="1">
    <location>
        <begin position="21"/>
        <end position="152"/>
    </location>
</feature>
<dbReference type="Pfam" id="PF21821">
    <property type="entry name" value="Dit_like"/>
    <property type="match status" value="1"/>
</dbReference>
<keyword evidence="3" id="KW-1185">Reference proteome</keyword>
<dbReference type="Proteomes" id="UP000023464">
    <property type="component" value="Unassembled WGS sequence"/>
</dbReference>
<protein>
    <recommendedName>
        <fullName evidence="1">Dit-like phage tail protein N-terminal domain-containing protein</fullName>
    </recommendedName>
</protein>
<evidence type="ECO:0000259" key="1">
    <source>
        <dbReference type="Pfam" id="PF21821"/>
    </source>
</evidence>
<evidence type="ECO:0000313" key="2">
    <source>
        <dbReference type="EMBL" id="EYU14200.1"/>
    </source>
</evidence>
<dbReference type="RefSeq" id="WP_036780999.1">
    <property type="nucleotide sequence ID" value="NZ_CAWLTM010000061.1"/>
</dbReference>
<dbReference type="AlphaFoldDB" id="A0A022PI63"/>